<reference evidence="1" key="2">
    <citation type="submission" date="2020-09" db="EMBL/GenBank/DDBJ databases">
        <authorList>
            <person name="Sun Q."/>
            <person name="Kim S."/>
        </authorList>
    </citation>
    <scope>NUCLEOTIDE SEQUENCE</scope>
    <source>
        <strain evidence="1">KCTC 32422</strain>
    </source>
</reference>
<dbReference type="Gene3D" id="3.40.50.720">
    <property type="entry name" value="NAD(P)-binding Rossmann-like Domain"/>
    <property type="match status" value="1"/>
</dbReference>
<dbReference type="Proteomes" id="UP000634139">
    <property type="component" value="Unassembled WGS sequence"/>
</dbReference>
<reference evidence="1" key="1">
    <citation type="journal article" date="2014" name="Int. J. Syst. Evol. Microbiol.">
        <title>Complete genome sequence of Corynebacterium casei LMG S-19264T (=DSM 44701T), isolated from a smear-ripened cheese.</title>
        <authorList>
            <consortium name="US DOE Joint Genome Institute (JGI-PGF)"/>
            <person name="Walter F."/>
            <person name="Albersmeier A."/>
            <person name="Kalinowski J."/>
            <person name="Ruckert C."/>
        </authorList>
    </citation>
    <scope>NUCLEOTIDE SEQUENCE</scope>
    <source>
        <strain evidence="1">KCTC 32422</strain>
    </source>
</reference>
<dbReference type="PANTHER" id="PTHR43544">
    <property type="entry name" value="SHORT-CHAIN DEHYDROGENASE/REDUCTASE"/>
    <property type="match status" value="1"/>
</dbReference>
<dbReference type="InterPro" id="IPR036291">
    <property type="entry name" value="NAD(P)-bd_dom_sf"/>
</dbReference>
<gene>
    <name evidence="1" type="ORF">GCM10011617_14160</name>
</gene>
<name>A0A918REE8_9SPHN</name>
<dbReference type="PANTHER" id="PTHR43544:SF12">
    <property type="entry name" value="NAD(P)-BINDING ROSSMANN-FOLD SUPERFAMILY PROTEIN"/>
    <property type="match status" value="1"/>
</dbReference>
<dbReference type="GO" id="GO:0005737">
    <property type="term" value="C:cytoplasm"/>
    <property type="evidence" value="ECO:0007669"/>
    <property type="project" value="TreeGrafter"/>
</dbReference>
<dbReference type="GO" id="GO:0016491">
    <property type="term" value="F:oxidoreductase activity"/>
    <property type="evidence" value="ECO:0007669"/>
    <property type="project" value="TreeGrafter"/>
</dbReference>
<accession>A0A918REE8</accession>
<protein>
    <submittedName>
        <fullName evidence="1">SDR family oxidoreductase</fullName>
    </submittedName>
</protein>
<sequence length="223" mass="23565">MLAELRRRHDGIMLYGLARAPDRVAHAGCQILFADLEDEGSIARAAQRVASEGPPDLVLVATGALTLDDGTGPEKSLRALDASAMARSYAVNAIGPALVAKHFLPILPRDRRAVFAAISARVGSISDNRLGGWHSYRASKAALNMLVRGAAIELARTHPRALAVTLHPGTVDTGLSAPFQRAVAPEKLFSPAQSAGHLLDVIEGLGPEDSGHCFAWDGARIPF</sequence>
<dbReference type="Pfam" id="PF13561">
    <property type="entry name" value="adh_short_C2"/>
    <property type="match status" value="1"/>
</dbReference>
<dbReference type="InterPro" id="IPR051468">
    <property type="entry name" value="Fungal_SecMetab_SDRs"/>
</dbReference>
<dbReference type="InterPro" id="IPR002347">
    <property type="entry name" value="SDR_fam"/>
</dbReference>
<dbReference type="SUPFAM" id="SSF51735">
    <property type="entry name" value="NAD(P)-binding Rossmann-fold domains"/>
    <property type="match status" value="1"/>
</dbReference>
<proteinExistence type="predicted"/>
<dbReference type="EMBL" id="BMZD01000003">
    <property type="protein sequence ID" value="GGZ95289.1"/>
    <property type="molecule type" value="Genomic_DNA"/>
</dbReference>
<dbReference type="AlphaFoldDB" id="A0A918REE8"/>
<evidence type="ECO:0000313" key="1">
    <source>
        <dbReference type="EMBL" id="GGZ95289.1"/>
    </source>
</evidence>
<evidence type="ECO:0000313" key="2">
    <source>
        <dbReference type="Proteomes" id="UP000634139"/>
    </source>
</evidence>
<keyword evidence="2" id="KW-1185">Reference proteome</keyword>
<comment type="caution">
    <text evidence="1">The sequence shown here is derived from an EMBL/GenBank/DDBJ whole genome shotgun (WGS) entry which is preliminary data.</text>
</comment>
<organism evidence="1 2">
    <name type="scientific">Novosphingobium arvoryzae</name>
    <dbReference type="NCBI Taxonomy" id="1256514"/>
    <lineage>
        <taxon>Bacteria</taxon>
        <taxon>Pseudomonadati</taxon>
        <taxon>Pseudomonadota</taxon>
        <taxon>Alphaproteobacteria</taxon>
        <taxon>Sphingomonadales</taxon>
        <taxon>Sphingomonadaceae</taxon>
        <taxon>Novosphingobium</taxon>
    </lineage>
</organism>